<dbReference type="AlphaFoldDB" id="A0A2W1LSG1"/>
<evidence type="ECO:0000313" key="1">
    <source>
        <dbReference type="EMBL" id="PZD94387.1"/>
    </source>
</evidence>
<organism evidence="1 2">
    <name type="scientific">Paenibacillus sambharensis</name>
    <dbReference type="NCBI Taxonomy" id="1803190"/>
    <lineage>
        <taxon>Bacteria</taxon>
        <taxon>Bacillati</taxon>
        <taxon>Bacillota</taxon>
        <taxon>Bacilli</taxon>
        <taxon>Bacillales</taxon>
        <taxon>Paenibacillaceae</taxon>
        <taxon>Paenibacillus</taxon>
    </lineage>
</organism>
<keyword evidence="2" id="KW-1185">Reference proteome</keyword>
<dbReference type="RefSeq" id="WP_111148156.1">
    <property type="nucleotide sequence ID" value="NZ_QKRB01000053.1"/>
</dbReference>
<comment type="caution">
    <text evidence="1">The sequence shown here is derived from an EMBL/GenBank/DDBJ whole genome shotgun (WGS) entry which is preliminary data.</text>
</comment>
<sequence>MFSHGAKRSWEEIQYPLSSVKVVGEDAIYAATLGKGVYRRKAGLDWNQLNDGLPDATSVNRLILQQDVLHACTDQGLFYLTGDSWHSSDIAIPCFQYRRQGGCNLAATQYGIWENSGAGWDRLAMPNSVVYDILMLPHYIIAGYDQGIALYDRYTDAWAEFPLDGAVTGLTVYGSRVLGVTEQGELAVGNMRGGFEKYRFGSLFMFAVRTVGHDSFVCTDRGVYRICGFQGTIRLQSVQLGMPVTDVDFSGDRIHMATLFQGVQTVANPVC</sequence>
<accession>A0A2W1LSG1</accession>
<name>A0A2W1LSG1_9BACL</name>
<protein>
    <submittedName>
        <fullName evidence="1">Uncharacterized protein</fullName>
    </submittedName>
</protein>
<evidence type="ECO:0000313" key="2">
    <source>
        <dbReference type="Proteomes" id="UP000249522"/>
    </source>
</evidence>
<dbReference type="OrthoDB" id="2545093at2"/>
<reference evidence="1 2" key="1">
    <citation type="submission" date="2018-06" db="EMBL/GenBank/DDBJ databases">
        <title>Paenibacillus imtechensis sp. nov.</title>
        <authorList>
            <person name="Pinnaka A.K."/>
            <person name="Singh H."/>
            <person name="Kaur M."/>
        </authorList>
    </citation>
    <scope>NUCLEOTIDE SEQUENCE [LARGE SCALE GENOMIC DNA]</scope>
    <source>
        <strain evidence="1 2">SMB1</strain>
    </source>
</reference>
<gene>
    <name evidence="1" type="ORF">DNH61_18475</name>
</gene>
<dbReference type="EMBL" id="QKRB01000053">
    <property type="protein sequence ID" value="PZD94387.1"/>
    <property type="molecule type" value="Genomic_DNA"/>
</dbReference>
<proteinExistence type="predicted"/>
<dbReference type="Proteomes" id="UP000249522">
    <property type="component" value="Unassembled WGS sequence"/>
</dbReference>